<protein>
    <recommendedName>
        <fullName evidence="8">Zn(2)-C6 fungal-type domain-containing protein</fullName>
    </recommendedName>
</protein>
<organism evidence="9 10">
    <name type="scientific">Aspergillus phoenicis ATCC 13157</name>
    <dbReference type="NCBI Taxonomy" id="1353007"/>
    <lineage>
        <taxon>Eukaryota</taxon>
        <taxon>Fungi</taxon>
        <taxon>Dikarya</taxon>
        <taxon>Ascomycota</taxon>
        <taxon>Pezizomycotina</taxon>
        <taxon>Eurotiomycetes</taxon>
        <taxon>Eurotiomycetidae</taxon>
        <taxon>Eurotiales</taxon>
        <taxon>Aspergillaceae</taxon>
        <taxon>Aspergillus</taxon>
    </lineage>
</organism>
<dbReference type="GO" id="GO:0000976">
    <property type="term" value="F:transcription cis-regulatory region binding"/>
    <property type="evidence" value="ECO:0007669"/>
    <property type="project" value="TreeGrafter"/>
</dbReference>
<keyword evidence="4" id="KW-0238">DNA-binding</keyword>
<evidence type="ECO:0000256" key="6">
    <source>
        <dbReference type="ARBA" id="ARBA00023242"/>
    </source>
</evidence>
<dbReference type="EMBL" id="KZ851850">
    <property type="protein sequence ID" value="RDK43701.1"/>
    <property type="molecule type" value="Genomic_DNA"/>
</dbReference>
<evidence type="ECO:0000313" key="10">
    <source>
        <dbReference type="Proteomes" id="UP000254937"/>
    </source>
</evidence>
<dbReference type="InterPro" id="IPR001138">
    <property type="entry name" value="Zn2Cys6_DnaBD"/>
</dbReference>
<feature type="compositionally biased region" description="Basic and acidic residues" evidence="7">
    <location>
        <begin position="121"/>
        <end position="130"/>
    </location>
</feature>
<dbReference type="GO" id="GO:0005634">
    <property type="term" value="C:nucleus"/>
    <property type="evidence" value="ECO:0007669"/>
    <property type="project" value="UniProtKB-SubCell"/>
</dbReference>
<dbReference type="PROSITE" id="PS00463">
    <property type="entry name" value="ZN2_CY6_FUNGAL_1"/>
    <property type="match status" value="1"/>
</dbReference>
<reference evidence="9 10" key="1">
    <citation type="submission" date="2018-07" db="EMBL/GenBank/DDBJ databases">
        <title>Section-level genome sequencing of Aspergillus section Nigri to investigate inter- and intra-species variation.</title>
        <authorList>
            <consortium name="DOE Joint Genome Institute"/>
            <person name="Vesth T.C."/>
            <person name="Nybo J.L."/>
            <person name="Theobald S."/>
            <person name="Frisvad J.C."/>
            <person name="Larsen T.O."/>
            <person name="Nielsen K.F."/>
            <person name="Hoof J.B."/>
            <person name="Brandl J."/>
            <person name="Salamov A."/>
            <person name="Riley R."/>
            <person name="Gladden J.M."/>
            <person name="Phatale P."/>
            <person name="Nielsen M.T."/>
            <person name="Lyhne E.K."/>
            <person name="Kogle M.E."/>
            <person name="Strasser K."/>
            <person name="McDonnell E."/>
            <person name="Barry K."/>
            <person name="Clum A."/>
            <person name="Chen C."/>
            <person name="Nolan M."/>
            <person name="Sandor L."/>
            <person name="Kuo A."/>
            <person name="Lipzen A."/>
            <person name="Hainaut M."/>
            <person name="Drula E."/>
            <person name="Tsang A."/>
            <person name="Magnuson J.K."/>
            <person name="Henrissat B."/>
            <person name="Wiebenga A."/>
            <person name="Simmons B.A."/>
            <person name="Makela M.R."/>
            <person name="De vries R.P."/>
            <person name="Grigoriev I.V."/>
            <person name="Mortensen U.H."/>
            <person name="Baker S.E."/>
            <person name="Andersen M.R."/>
        </authorList>
    </citation>
    <scope>NUCLEOTIDE SEQUENCE [LARGE SCALE GENOMIC DNA]</scope>
    <source>
        <strain evidence="9 10">ATCC 13157</strain>
    </source>
</reference>
<feature type="domain" description="Zn(2)-C6 fungal-type" evidence="8">
    <location>
        <begin position="17"/>
        <end position="47"/>
    </location>
</feature>
<evidence type="ECO:0000256" key="3">
    <source>
        <dbReference type="ARBA" id="ARBA00023015"/>
    </source>
</evidence>
<gene>
    <name evidence="9" type="ORF">M752DRAFT_334593</name>
</gene>
<dbReference type="Gene3D" id="4.10.240.10">
    <property type="entry name" value="Zn(2)-C6 fungal-type DNA-binding domain"/>
    <property type="match status" value="1"/>
</dbReference>
<dbReference type="PANTHER" id="PTHR31845">
    <property type="entry name" value="FINGER DOMAIN PROTEIN, PUTATIVE-RELATED"/>
    <property type="match status" value="1"/>
</dbReference>
<feature type="region of interest" description="Disordered" evidence="7">
    <location>
        <begin position="83"/>
        <end position="147"/>
    </location>
</feature>
<keyword evidence="5" id="KW-0804">Transcription</keyword>
<dbReference type="GO" id="GO:0008270">
    <property type="term" value="F:zinc ion binding"/>
    <property type="evidence" value="ECO:0007669"/>
    <property type="project" value="InterPro"/>
</dbReference>
<keyword evidence="2" id="KW-0862">Zinc</keyword>
<keyword evidence="6" id="KW-0539">Nucleus</keyword>
<keyword evidence="10" id="KW-1185">Reference proteome</keyword>
<dbReference type="GO" id="GO:0000981">
    <property type="term" value="F:DNA-binding transcription factor activity, RNA polymerase II-specific"/>
    <property type="evidence" value="ECO:0007669"/>
    <property type="project" value="InterPro"/>
</dbReference>
<dbReference type="InterPro" id="IPR051089">
    <property type="entry name" value="prtT"/>
</dbReference>
<dbReference type="Proteomes" id="UP000254937">
    <property type="component" value="Unassembled WGS sequence"/>
</dbReference>
<evidence type="ECO:0000256" key="1">
    <source>
        <dbReference type="ARBA" id="ARBA00004123"/>
    </source>
</evidence>
<feature type="compositionally biased region" description="Low complexity" evidence="7">
    <location>
        <begin position="91"/>
        <end position="106"/>
    </location>
</feature>
<proteinExistence type="predicted"/>
<dbReference type="PANTHER" id="PTHR31845:SF32">
    <property type="entry name" value="MISCELLANEOUS ZN(II)2CYS6 TRANSCRIPTION FACTOR (EUROFUNG)-RELATED"/>
    <property type="match status" value="1"/>
</dbReference>
<dbReference type="AlphaFoldDB" id="A0A370PND4"/>
<feature type="compositionally biased region" description="Low complexity" evidence="7">
    <location>
        <begin position="137"/>
        <end position="147"/>
    </location>
</feature>
<accession>A0A370PND4</accession>
<evidence type="ECO:0000256" key="2">
    <source>
        <dbReference type="ARBA" id="ARBA00022833"/>
    </source>
</evidence>
<comment type="subcellular location">
    <subcellularLocation>
        <location evidence="1">Nucleus</location>
    </subcellularLocation>
</comment>
<evidence type="ECO:0000259" key="8">
    <source>
        <dbReference type="PROSITE" id="PS00463"/>
    </source>
</evidence>
<evidence type="ECO:0000256" key="7">
    <source>
        <dbReference type="SAM" id="MobiDB-lite"/>
    </source>
</evidence>
<name>A0A370PND4_ASPPH</name>
<evidence type="ECO:0000256" key="5">
    <source>
        <dbReference type="ARBA" id="ARBA00023163"/>
    </source>
</evidence>
<dbReference type="InterPro" id="IPR036864">
    <property type="entry name" value="Zn2-C6_fun-type_DNA-bd_sf"/>
</dbReference>
<evidence type="ECO:0000313" key="9">
    <source>
        <dbReference type="EMBL" id="RDK43701.1"/>
    </source>
</evidence>
<evidence type="ECO:0000256" key="4">
    <source>
        <dbReference type="ARBA" id="ARBA00023125"/>
    </source>
</evidence>
<sequence>MEDIAHNRGKAAPYGRACVSCARVKRKCILRANGDGCERCFRLKVECRPSPTVRRRGSKPNGSQAARLEQKLDGLVSLLKARQGSPEIGDTASPSASLTSALSHASVPADRGSHAQPLVGDLDRVATDHGKSRHCSSPRSPPSSDSSCLFPYSLPAGVEPTSRNAKQRLRTFCNHYTKFLPLIYLENGLTSEKLYRESPFLWLCIMAVTSTNAREQSNLGKAVREVAAREVIVEGKCTTDLLYGLLCFIGWGHFRFSMGSLLTILYHLCTALTVDLELRSRHCGEGNLSHIFPRPIAAQIQGATGTYQPRGLENARTALACYFLTSCIAAFQTVGENLAWSPYMEECLKMIQGLRNLPGDDLLVQMIKLQRITSKVTDLRIQLRDADCEQSTRLISPYMSALSTQLAETRKSFPPHLATDKVLEAMALHTEICINDLIFIRLRQTPLLADTSSMEALLTCLNAAKRAVDIMFNFKPTDYIYFPFFLWRQFRTVILTLIRLASLEDPAWDVNMVRRTVDITSILDRTAENLSNVQPTSDEGDDHENVVAKSLAWVNRMRTCLLAVYGQSTDAQTPTSGGNGSMGIPGVKTLLSGQAAWDVSLLNGGLGMDIFSSFEEDIFGEDISGWWPQLYSENGL</sequence>
<dbReference type="SUPFAM" id="SSF57701">
    <property type="entry name" value="Zn2/Cys6 DNA-binding domain"/>
    <property type="match status" value="1"/>
</dbReference>
<keyword evidence="3" id="KW-0805">Transcription regulation</keyword>
<dbReference type="CDD" id="cd12148">
    <property type="entry name" value="fungal_TF_MHR"/>
    <property type="match status" value="1"/>
</dbReference>